<evidence type="ECO:0000256" key="12">
    <source>
        <dbReference type="HAMAP-Rule" id="MF_01916"/>
    </source>
</evidence>
<evidence type="ECO:0000256" key="5">
    <source>
        <dbReference type="ARBA" id="ARBA00022692"/>
    </source>
</evidence>
<feature type="active site" evidence="12">
    <location>
        <position position="232"/>
    </location>
</feature>
<dbReference type="GO" id="GO:0005886">
    <property type="term" value="C:plasma membrane"/>
    <property type="evidence" value="ECO:0007669"/>
    <property type="project" value="UniProtKB-SubCell"/>
</dbReference>
<evidence type="ECO:0000259" key="14">
    <source>
        <dbReference type="PROSITE" id="PS50035"/>
    </source>
</evidence>
<evidence type="ECO:0000256" key="7">
    <source>
        <dbReference type="ARBA" id="ARBA00022989"/>
    </source>
</evidence>
<reference evidence="15 16" key="1">
    <citation type="submission" date="2019-08" db="EMBL/GenBank/DDBJ databases">
        <title>Genomes of Subsaximicrobium wynnwilliamsii strains.</title>
        <authorList>
            <person name="Bowman J.P."/>
        </authorList>
    </citation>
    <scope>NUCLEOTIDE SEQUENCE [LARGE SCALE GENOMIC DNA]</scope>
    <source>
        <strain evidence="15 16">2-80-2</strain>
    </source>
</reference>
<protein>
    <recommendedName>
        <fullName evidence="12 13">Cardiolipin synthase</fullName>
        <shortName evidence="12">CL synthase</shortName>
        <ecNumber evidence="12 13">2.7.8.-</ecNumber>
    </recommendedName>
</protein>
<comment type="catalytic activity">
    <reaction evidence="12">
        <text>2 a 1,2-diacyl-sn-glycero-3-phospho-(1'-sn-glycerol) = a cardiolipin + glycerol</text>
        <dbReference type="Rhea" id="RHEA:31451"/>
        <dbReference type="ChEBI" id="CHEBI:17754"/>
        <dbReference type="ChEBI" id="CHEBI:62237"/>
        <dbReference type="ChEBI" id="CHEBI:64716"/>
    </reaction>
</comment>
<dbReference type="InterPro" id="IPR025202">
    <property type="entry name" value="PLD-like_dom"/>
</dbReference>
<proteinExistence type="inferred from homology"/>
<feature type="active site" evidence="12">
    <location>
        <position position="227"/>
    </location>
</feature>
<comment type="similarity">
    <text evidence="12">Belongs to the phospholipase D family. Cardiolipin synthase subfamily.</text>
</comment>
<dbReference type="CDD" id="cd09112">
    <property type="entry name" value="PLDc_CLS_2"/>
    <property type="match status" value="1"/>
</dbReference>
<dbReference type="InterPro" id="IPR001736">
    <property type="entry name" value="PLipase_D/transphosphatidylase"/>
</dbReference>
<feature type="transmembrane region" description="Helical" evidence="12">
    <location>
        <begin position="39"/>
        <end position="59"/>
    </location>
</feature>
<dbReference type="PANTHER" id="PTHR21248">
    <property type="entry name" value="CARDIOLIPIN SYNTHASE"/>
    <property type="match status" value="1"/>
</dbReference>
<dbReference type="AlphaFoldDB" id="A0A5C6ZM73"/>
<evidence type="ECO:0000256" key="4">
    <source>
        <dbReference type="ARBA" id="ARBA00022679"/>
    </source>
</evidence>
<name>A0A5C6ZM73_9FLAO</name>
<dbReference type="InterPro" id="IPR022924">
    <property type="entry name" value="Cardiolipin_synthase"/>
</dbReference>
<evidence type="ECO:0000256" key="6">
    <source>
        <dbReference type="ARBA" id="ARBA00022737"/>
    </source>
</evidence>
<dbReference type="HAMAP" id="MF_01916">
    <property type="entry name" value="Cardiolipin_synth_Cls"/>
    <property type="match status" value="1"/>
</dbReference>
<keyword evidence="2 12" id="KW-1003">Cell membrane</keyword>
<evidence type="ECO:0000313" key="15">
    <source>
        <dbReference type="EMBL" id="TXD90391.1"/>
    </source>
</evidence>
<evidence type="ECO:0000256" key="10">
    <source>
        <dbReference type="ARBA" id="ARBA00023209"/>
    </source>
</evidence>
<accession>A0A5C6ZM73</accession>
<evidence type="ECO:0000256" key="11">
    <source>
        <dbReference type="ARBA" id="ARBA00023264"/>
    </source>
</evidence>
<dbReference type="PANTHER" id="PTHR21248:SF22">
    <property type="entry name" value="PHOSPHOLIPASE D"/>
    <property type="match status" value="1"/>
</dbReference>
<dbReference type="SMART" id="SM00155">
    <property type="entry name" value="PLDc"/>
    <property type="match status" value="2"/>
</dbReference>
<comment type="caution">
    <text evidence="15">The sequence shown here is derived from an EMBL/GenBank/DDBJ whole genome shotgun (WGS) entry which is preliminary data.</text>
</comment>
<evidence type="ECO:0000313" key="16">
    <source>
        <dbReference type="Proteomes" id="UP000321578"/>
    </source>
</evidence>
<dbReference type="SUPFAM" id="SSF56024">
    <property type="entry name" value="Phospholipase D/nuclease"/>
    <property type="match status" value="2"/>
</dbReference>
<dbReference type="GO" id="GO:0032049">
    <property type="term" value="P:cardiolipin biosynthetic process"/>
    <property type="evidence" value="ECO:0007669"/>
    <property type="project" value="UniProtKB-UniRule"/>
</dbReference>
<dbReference type="NCBIfam" id="TIGR04265">
    <property type="entry name" value="bac_cardiolipin"/>
    <property type="match status" value="1"/>
</dbReference>
<dbReference type="InterPro" id="IPR030874">
    <property type="entry name" value="Cardiolipin_synth_Firmi"/>
</dbReference>
<gene>
    <name evidence="15" type="primary">cls</name>
    <name evidence="15" type="ORF">ESY86_03220</name>
</gene>
<keyword evidence="7 12" id="KW-1133">Transmembrane helix</keyword>
<feature type="active site" evidence="12">
    <location>
        <position position="406"/>
    </location>
</feature>
<dbReference type="EC" id="2.7.8.-" evidence="12 13"/>
<keyword evidence="3 12" id="KW-0444">Lipid biosynthesis</keyword>
<dbReference type="PROSITE" id="PS50035">
    <property type="entry name" value="PLD"/>
    <property type="match status" value="2"/>
</dbReference>
<feature type="domain" description="PLD phosphodiesterase" evidence="14">
    <location>
        <begin position="399"/>
        <end position="426"/>
    </location>
</feature>
<comment type="subcellular location">
    <subcellularLocation>
        <location evidence="1 12">Cell membrane</location>
        <topology evidence="1 12">Multi-pass membrane protein</topology>
    </subcellularLocation>
</comment>
<dbReference type="EMBL" id="VORO01000003">
    <property type="protein sequence ID" value="TXD90391.1"/>
    <property type="molecule type" value="Genomic_DNA"/>
</dbReference>
<dbReference type="Pfam" id="PF13091">
    <property type="entry name" value="PLDc_2"/>
    <property type="match status" value="2"/>
</dbReference>
<feature type="active site" evidence="12">
    <location>
        <position position="225"/>
    </location>
</feature>
<keyword evidence="16" id="KW-1185">Reference proteome</keyword>
<feature type="active site" evidence="12">
    <location>
        <position position="404"/>
    </location>
</feature>
<dbReference type="Proteomes" id="UP000321578">
    <property type="component" value="Unassembled WGS sequence"/>
</dbReference>
<dbReference type="Pfam" id="PF13396">
    <property type="entry name" value="PLDc_N"/>
    <property type="match status" value="1"/>
</dbReference>
<evidence type="ECO:0000256" key="3">
    <source>
        <dbReference type="ARBA" id="ARBA00022516"/>
    </source>
</evidence>
<evidence type="ECO:0000256" key="8">
    <source>
        <dbReference type="ARBA" id="ARBA00023098"/>
    </source>
</evidence>
<keyword evidence="11 12" id="KW-1208">Phospholipid metabolism</keyword>
<dbReference type="InterPro" id="IPR027379">
    <property type="entry name" value="CLS_N"/>
</dbReference>
<evidence type="ECO:0000256" key="9">
    <source>
        <dbReference type="ARBA" id="ARBA00023136"/>
    </source>
</evidence>
<keyword evidence="10 12" id="KW-0594">Phospholipid biosynthesis</keyword>
<feature type="active site" evidence="12">
    <location>
        <position position="411"/>
    </location>
</feature>
<keyword evidence="9 12" id="KW-0472">Membrane</keyword>
<keyword evidence="8 12" id="KW-0443">Lipid metabolism</keyword>
<dbReference type="OrthoDB" id="9762009at2"/>
<dbReference type="GO" id="GO:0008808">
    <property type="term" value="F:cardiolipin synthase activity"/>
    <property type="evidence" value="ECO:0007669"/>
    <property type="project" value="UniProtKB-UniRule"/>
</dbReference>
<evidence type="ECO:0000256" key="1">
    <source>
        <dbReference type="ARBA" id="ARBA00004651"/>
    </source>
</evidence>
<keyword evidence="5 12" id="KW-0812">Transmembrane</keyword>
<comment type="function">
    <text evidence="12">Catalyzes the reversible phosphatidyl group transfer from one phosphatidylglycerol molecule to another to form cardiolipin (CL) (diphosphatidylglycerol) and glycerol.</text>
</comment>
<dbReference type="Gene3D" id="3.30.870.10">
    <property type="entry name" value="Endonuclease Chain A"/>
    <property type="match status" value="2"/>
</dbReference>
<feature type="domain" description="PLD phosphodiesterase" evidence="14">
    <location>
        <begin position="220"/>
        <end position="247"/>
    </location>
</feature>
<dbReference type="CDD" id="cd09110">
    <property type="entry name" value="PLDc_CLS_1"/>
    <property type="match status" value="1"/>
</dbReference>
<evidence type="ECO:0000256" key="13">
    <source>
        <dbReference type="NCBIfam" id="TIGR04265"/>
    </source>
</evidence>
<keyword evidence="4 12" id="KW-0808">Transferase</keyword>
<feature type="transmembrane region" description="Helical" evidence="12">
    <location>
        <begin position="12"/>
        <end position="30"/>
    </location>
</feature>
<organism evidence="15 16">
    <name type="scientific">Subsaximicrobium wynnwilliamsii</name>
    <dbReference type="NCBI Taxonomy" id="291179"/>
    <lineage>
        <taxon>Bacteria</taxon>
        <taxon>Pseudomonadati</taxon>
        <taxon>Bacteroidota</taxon>
        <taxon>Flavobacteriia</taxon>
        <taxon>Flavobacteriales</taxon>
        <taxon>Flavobacteriaceae</taxon>
        <taxon>Subsaximicrobium</taxon>
    </lineage>
</organism>
<evidence type="ECO:0000256" key="2">
    <source>
        <dbReference type="ARBA" id="ARBA00022475"/>
    </source>
</evidence>
<keyword evidence="6" id="KW-0677">Repeat</keyword>
<dbReference type="RefSeq" id="WP_147085117.1">
    <property type="nucleotide sequence ID" value="NZ_VORM01000002.1"/>
</dbReference>
<sequence>MLDFLKSHTWTILIVINYLVAISAIVVILLKNRNPTKTVSYILVLAVFPFFGIVVYYLFGQEYRKTKIFNRKDISNDKVVKTVGDQLRLNGRDLKAVDDLLDDKIKLVKLLKNSDKSPLTTNNSVEILRNGEVKFKHLFEDLKKAKHHIHIEYYVLEDHRIGTELLDIICAKAREGVEVKLVYDDVGSKMSSKMKRKLTECGVEHKPFMKVIFSSLAGRSNYRNHRKIVVIDGRIGYVGGINVSDDYVNFEENNNTRYWRDTHLKIVGDAVKVLQFHFITTWDFVTDGDIEIKTSYFPEITTDSAVAVQIAASGPDTDWANIMEALLTAINNAEQYVYITTPYFIPNDQIVTALQIASRIGLDVRLIIPKNSDSWIAENATNSYLEPLLDAGVKVYLYSKGFVHAKTMVVDDIFSTVGTCNMDNRSFNINFEINALIYNKEKALELKALFLEDLKDCEPLDVARWENRSTWCKFQESVSRLWAPLL</sequence>